<dbReference type="Proteomes" id="UP000664698">
    <property type="component" value="Unassembled WGS sequence"/>
</dbReference>
<dbReference type="RefSeq" id="WP_206568151.1">
    <property type="nucleotide sequence ID" value="NZ_JAFKCW010000001.1"/>
</dbReference>
<protein>
    <submittedName>
        <fullName evidence="1">Uncharacterized protein</fullName>
    </submittedName>
</protein>
<dbReference type="Gene3D" id="3.40.50.2000">
    <property type="entry name" value="Glycogen Phosphorylase B"/>
    <property type="match status" value="2"/>
</dbReference>
<comment type="caution">
    <text evidence="1">The sequence shown here is derived from an EMBL/GenBank/DDBJ whole genome shotgun (WGS) entry which is preliminary data.</text>
</comment>
<gene>
    <name evidence="1" type="ORF">J0A67_04950</name>
</gene>
<dbReference type="EMBL" id="JAFKCW010000001">
    <property type="protein sequence ID" value="MBN7800196.1"/>
    <property type="molecule type" value="Genomic_DNA"/>
</dbReference>
<evidence type="ECO:0000313" key="1">
    <source>
        <dbReference type="EMBL" id="MBN7800196.1"/>
    </source>
</evidence>
<dbReference type="SUPFAM" id="SSF53756">
    <property type="entry name" value="UDP-Glycosyltransferase/glycogen phosphorylase"/>
    <property type="match status" value="1"/>
</dbReference>
<organism evidence="1 2">
    <name type="scientific">Algoriphagus aestuariicola</name>
    <dbReference type="NCBI Taxonomy" id="1852016"/>
    <lineage>
        <taxon>Bacteria</taxon>
        <taxon>Pseudomonadati</taxon>
        <taxon>Bacteroidota</taxon>
        <taxon>Cytophagia</taxon>
        <taxon>Cytophagales</taxon>
        <taxon>Cyclobacteriaceae</taxon>
        <taxon>Algoriphagus</taxon>
    </lineage>
</organism>
<sequence>METLFFPILAGLQARGEIVAYVFQFSWADREEVRRLEALAAGQGIAYQHLHIPRKPHPTLGSLWAVGRALKPLETLIDEQKIEVLMPRSTMPAWVVLRMVSRLRHLPEIIFDADGLPIQERLDFAGMKVGGLMHRLLKGIEDRILEKADKVLVRSNRATAIHLEGNARLWARKFYKVINGRPELLFFSSSSTRSATRVRLGFGEDELLLVHAGSLGGGYETERMFELLQSLDEYGLPARLLLMSRNEEKAHAMVPMSLKSIVSVISCEFEAVPEILRAADIGICLRKKAKSIAGIAPIKLGEYLMCGLPVVFSQGIGDLDEMLSGLPFALRIDGEYSAQGFLRWARRIPQMERSEIAEFGRRYFSLESSLESYTKALKEGWN</sequence>
<proteinExistence type="predicted"/>
<name>A0ABS3BPL1_9BACT</name>
<reference evidence="1 2" key="1">
    <citation type="submission" date="2021-03" db="EMBL/GenBank/DDBJ databases">
        <title>novel species isolated from a fishpond in China.</title>
        <authorList>
            <person name="Lu H."/>
            <person name="Cai Z."/>
        </authorList>
    </citation>
    <scope>NUCLEOTIDE SEQUENCE [LARGE SCALE GENOMIC DNA]</scope>
    <source>
        <strain evidence="1 2">JCM 31546</strain>
    </source>
</reference>
<keyword evidence="2" id="KW-1185">Reference proteome</keyword>
<accession>A0ABS3BPL1</accession>
<evidence type="ECO:0000313" key="2">
    <source>
        <dbReference type="Proteomes" id="UP000664698"/>
    </source>
</evidence>